<accession>A0A8H3FFF1</accession>
<reference evidence="1" key="1">
    <citation type="submission" date="2021-03" db="EMBL/GenBank/DDBJ databases">
        <authorList>
            <person name="Tagirdzhanova G."/>
        </authorList>
    </citation>
    <scope>NUCLEOTIDE SEQUENCE</scope>
</reference>
<name>A0A8H3FFF1_9LECA</name>
<evidence type="ECO:0000313" key="1">
    <source>
        <dbReference type="EMBL" id="CAF9923508.1"/>
    </source>
</evidence>
<evidence type="ECO:0000313" key="2">
    <source>
        <dbReference type="Proteomes" id="UP000664534"/>
    </source>
</evidence>
<protein>
    <submittedName>
        <fullName evidence="1">Uncharacterized protein</fullName>
    </submittedName>
</protein>
<comment type="caution">
    <text evidence="1">The sequence shown here is derived from an EMBL/GenBank/DDBJ whole genome shotgun (WGS) entry which is preliminary data.</text>
</comment>
<keyword evidence="2" id="KW-1185">Reference proteome</keyword>
<dbReference type="AlphaFoldDB" id="A0A8H3FFF1"/>
<gene>
    <name evidence="1" type="ORF">IMSHALPRED_005946</name>
</gene>
<dbReference type="EMBL" id="CAJPDT010000033">
    <property type="protein sequence ID" value="CAF9923508.1"/>
    <property type="molecule type" value="Genomic_DNA"/>
</dbReference>
<organism evidence="1 2">
    <name type="scientific">Imshaugia aleurites</name>
    <dbReference type="NCBI Taxonomy" id="172621"/>
    <lineage>
        <taxon>Eukaryota</taxon>
        <taxon>Fungi</taxon>
        <taxon>Dikarya</taxon>
        <taxon>Ascomycota</taxon>
        <taxon>Pezizomycotina</taxon>
        <taxon>Lecanoromycetes</taxon>
        <taxon>OSLEUM clade</taxon>
        <taxon>Lecanoromycetidae</taxon>
        <taxon>Lecanorales</taxon>
        <taxon>Lecanorineae</taxon>
        <taxon>Parmeliaceae</taxon>
        <taxon>Imshaugia</taxon>
    </lineage>
</organism>
<proteinExistence type="predicted"/>
<dbReference type="Proteomes" id="UP000664534">
    <property type="component" value="Unassembled WGS sequence"/>
</dbReference>
<sequence length="112" mass="12733">MQGPLLRHPSIALHCQAASLRTIWEEEIHVLNSPFMLDAGCIMPPQVLRSRYIDRKKLAALLNTLYKKGDFSITLKLDNWIIDIPEPLTQVGLTIQYDTPFLTALLGANRFM</sequence>